<reference evidence="1" key="1">
    <citation type="submission" date="2022-07" db="EMBL/GenBank/DDBJ databases">
        <title>Phylogenomic reconstructions and comparative analyses of Kickxellomycotina fungi.</title>
        <authorList>
            <person name="Reynolds N.K."/>
            <person name="Stajich J.E."/>
            <person name="Barry K."/>
            <person name="Grigoriev I.V."/>
            <person name="Crous P."/>
            <person name="Smith M.E."/>
        </authorList>
    </citation>
    <scope>NUCLEOTIDE SEQUENCE</scope>
    <source>
        <strain evidence="1">CBS 190363</strain>
    </source>
</reference>
<gene>
    <name evidence="1" type="ORF">IWW38_004045</name>
</gene>
<evidence type="ECO:0000313" key="1">
    <source>
        <dbReference type="EMBL" id="KAJ2890604.1"/>
    </source>
</evidence>
<protein>
    <submittedName>
        <fullName evidence="1">Uncharacterized protein</fullName>
    </submittedName>
</protein>
<dbReference type="Proteomes" id="UP001139981">
    <property type="component" value="Unassembled WGS sequence"/>
</dbReference>
<evidence type="ECO:0000313" key="2">
    <source>
        <dbReference type="Proteomes" id="UP001139981"/>
    </source>
</evidence>
<proteinExistence type="predicted"/>
<dbReference type="EMBL" id="JANBVB010001283">
    <property type="protein sequence ID" value="KAJ2890604.1"/>
    <property type="molecule type" value="Genomic_DNA"/>
</dbReference>
<sequence>HLSYPLSKSEYRSKYQNTSQDYYGNGYAAQHGYTAVDSQWNTMPHKQPKSPPEMDFTYYLQNLLQIPGMLDFEYHRQQQQQQQQQEHHHHHYRRNSITSSLQDVATMSGRHDHGRPPGGYNNKSVMFAQPLATLADVAPMSSANPVGLLSCMPYKSSMRVTLSPHQQQQQLGYLAEYDHYRSNNHHEHCSESEYTSSEFCDHYSHHIQQNQNLSQQWASSCRSQCHDAQQPIVRRRKSTDYGAAGAEGGGGSRLPGKQYGYDDRFSLSMEHLPLYHQAQQPSSL</sequence>
<comment type="caution">
    <text evidence="1">The sequence shown here is derived from an EMBL/GenBank/DDBJ whole genome shotgun (WGS) entry which is preliminary data.</text>
</comment>
<keyword evidence="2" id="KW-1185">Reference proteome</keyword>
<organism evidence="1 2">
    <name type="scientific">Coemansia aciculifera</name>
    <dbReference type="NCBI Taxonomy" id="417176"/>
    <lineage>
        <taxon>Eukaryota</taxon>
        <taxon>Fungi</taxon>
        <taxon>Fungi incertae sedis</taxon>
        <taxon>Zoopagomycota</taxon>
        <taxon>Kickxellomycotina</taxon>
        <taxon>Kickxellomycetes</taxon>
        <taxon>Kickxellales</taxon>
        <taxon>Kickxellaceae</taxon>
        <taxon>Coemansia</taxon>
    </lineage>
</organism>
<name>A0ACC1M0I2_9FUNG</name>
<accession>A0ACC1M0I2</accession>
<feature type="non-terminal residue" evidence="1">
    <location>
        <position position="1"/>
    </location>
</feature>